<evidence type="ECO:0000256" key="1">
    <source>
        <dbReference type="ARBA" id="ARBA00004123"/>
    </source>
</evidence>
<dbReference type="Proteomes" id="UP001162156">
    <property type="component" value="Unassembled WGS sequence"/>
</dbReference>
<evidence type="ECO:0000313" key="16">
    <source>
        <dbReference type="EMBL" id="KAJ8933927.1"/>
    </source>
</evidence>
<dbReference type="Gene3D" id="3.30.1010.10">
    <property type="entry name" value="Phosphatidylinositol 3-kinase Catalytic Subunit, Chain A, domain 4"/>
    <property type="match status" value="1"/>
</dbReference>
<protein>
    <recommendedName>
        <fullName evidence="13">Serine/threonine-protein kinase ATM</fullName>
        <ecNumber evidence="2">2.7.11.1</ecNumber>
    </recommendedName>
</protein>
<organism evidence="16 17">
    <name type="scientific">Rhamnusium bicolor</name>
    <dbReference type="NCBI Taxonomy" id="1586634"/>
    <lineage>
        <taxon>Eukaryota</taxon>
        <taxon>Metazoa</taxon>
        <taxon>Ecdysozoa</taxon>
        <taxon>Arthropoda</taxon>
        <taxon>Hexapoda</taxon>
        <taxon>Insecta</taxon>
        <taxon>Pterygota</taxon>
        <taxon>Neoptera</taxon>
        <taxon>Endopterygota</taxon>
        <taxon>Coleoptera</taxon>
        <taxon>Polyphaga</taxon>
        <taxon>Cucujiformia</taxon>
        <taxon>Chrysomeloidea</taxon>
        <taxon>Cerambycidae</taxon>
        <taxon>Lepturinae</taxon>
        <taxon>Rhagiini</taxon>
        <taxon>Rhamnusium</taxon>
    </lineage>
</organism>
<dbReference type="EMBL" id="JANEYF010003801">
    <property type="protein sequence ID" value="KAJ8933927.1"/>
    <property type="molecule type" value="Genomic_DNA"/>
</dbReference>
<evidence type="ECO:0000256" key="10">
    <source>
        <dbReference type="ARBA" id="ARBA00023306"/>
    </source>
</evidence>
<name>A0AAV8X7J6_9CUCU</name>
<dbReference type="Gene3D" id="1.10.1070.11">
    <property type="entry name" value="Phosphatidylinositol 3-/4-kinase, catalytic domain"/>
    <property type="match status" value="1"/>
</dbReference>
<dbReference type="InterPro" id="IPR038980">
    <property type="entry name" value="ATM_plant"/>
</dbReference>
<dbReference type="PROSITE" id="PS50007">
    <property type="entry name" value="PIPLC_X_DOMAIN"/>
    <property type="match status" value="1"/>
</dbReference>
<keyword evidence="8" id="KW-0067">ATP-binding</keyword>
<evidence type="ECO:0000256" key="13">
    <source>
        <dbReference type="ARBA" id="ARBA00073111"/>
    </source>
</evidence>
<evidence type="ECO:0000256" key="4">
    <source>
        <dbReference type="ARBA" id="ARBA00022679"/>
    </source>
</evidence>
<feature type="domain" description="FAT" evidence="15">
    <location>
        <begin position="1550"/>
        <end position="2115"/>
    </location>
</feature>
<dbReference type="InterPro" id="IPR011009">
    <property type="entry name" value="Kinase-like_dom_sf"/>
</dbReference>
<dbReference type="SMART" id="SM00146">
    <property type="entry name" value="PI3Kc"/>
    <property type="match status" value="1"/>
</dbReference>
<evidence type="ECO:0000256" key="11">
    <source>
        <dbReference type="ARBA" id="ARBA00047899"/>
    </source>
</evidence>
<dbReference type="GO" id="GO:0006281">
    <property type="term" value="P:DNA repair"/>
    <property type="evidence" value="ECO:0007669"/>
    <property type="project" value="InterPro"/>
</dbReference>
<keyword evidence="17" id="KW-1185">Reference proteome</keyword>
<feature type="domain" description="PI3K/PI4K catalytic" evidence="14">
    <location>
        <begin position="2225"/>
        <end position="2495"/>
    </location>
</feature>
<comment type="catalytic activity">
    <reaction evidence="12">
        <text>L-seryl-[protein] + ATP = O-phospho-L-seryl-[protein] + ADP + H(+)</text>
        <dbReference type="Rhea" id="RHEA:17989"/>
        <dbReference type="Rhea" id="RHEA-COMP:9863"/>
        <dbReference type="Rhea" id="RHEA-COMP:11604"/>
        <dbReference type="ChEBI" id="CHEBI:15378"/>
        <dbReference type="ChEBI" id="CHEBI:29999"/>
        <dbReference type="ChEBI" id="CHEBI:30616"/>
        <dbReference type="ChEBI" id="CHEBI:83421"/>
        <dbReference type="ChEBI" id="CHEBI:456216"/>
        <dbReference type="EC" id="2.7.11.1"/>
    </reaction>
</comment>
<comment type="catalytic activity">
    <reaction evidence="11">
        <text>L-threonyl-[protein] + ATP = O-phospho-L-threonyl-[protein] + ADP + H(+)</text>
        <dbReference type="Rhea" id="RHEA:46608"/>
        <dbReference type="Rhea" id="RHEA-COMP:11060"/>
        <dbReference type="Rhea" id="RHEA-COMP:11605"/>
        <dbReference type="ChEBI" id="CHEBI:15378"/>
        <dbReference type="ChEBI" id="CHEBI:30013"/>
        <dbReference type="ChEBI" id="CHEBI:30616"/>
        <dbReference type="ChEBI" id="CHEBI:61977"/>
        <dbReference type="ChEBI" id="CHEBI:456216"/>
        <dbReference type="EC" id="2.7.11.1"/>
    </reaction>
</comment>
<dbReference type="GO" id="GO:0005634">
    <property type="term" value="C:nucleus"/>
    <property type="evidence" value="ECO:0007669"/>
    <property type="project" value="UniProtKB-SubCell"/>
</dbReference>
<keyword evidence="5" id="KW-0547">Nucleotide-binding</keyword>
<evidence type="ECO:0000259" key="15">
    <source>
        <dbReference type="PROSITE" id="PS51189"/>
    </source>
</evidence>
<dbReference type="SUPFAM" id="SSF56112">
    <property type="entry name" value="Protein kinase-like (PK-like)"/>
    <property type="match status" value="1"/>
</dbReference>
<dbReference type="InterPro" id="IPR003151">
    <property type="entry name" value="PIK-rel_kinase_FAT"/>
</dbReference>
<evidence type="ECO:0000256" key="2">
    <source>
        <dbReference type="ARBA" id="ARBA00012513"/>
    </source>
</evidence>
<evidence type="ECO:0000259" key="14">
    <source>
        <dbReference type="PROSITE" id="PS50290"/>
    </source>
</evidence>
<keyword evidence="7" id="KW-0418">Kinase</keyword>
<dbReference type="InterPro" id="IPR044107">
    <property type="entry name" value="PIKKc_ATM"/>
</dbReference>
<dbReference type="GO" id="GO:0005524">
    <property type="term" value="F:ATP binding"/>
    <property type="evidence" value="ECO:0007669"/>
    <property type="project" value="UniProtKB-KW"/>
</dbReference>
<dbReference type="PROSITE" id="PS51189">
    <property type="entry name" value="FAT"/>
    <property type="match status" value="1"/>
</dbReference>
<keyword evidence="4" id="KW-0808">Transferase</keyword>
<dbReference type="CDD" id="cd05171">
    <property type="entry name" value="PIKKc_ATM"/>
    <property type="match status" value="1"/>
</dbReference>
<evidence type="ECO:0000256" key="5">
    <source>
        <dbReference type="ARBA" id="ARBA00022741"/>
    </source>
</evidence>
<dbReference type="Pfam" id="PF00454">
    <property type="entry name" value="PI3_PI4_kinase"/>
    <property type="match status" value="1"/>
</dbReference>
<evidence type="ECO:0000256" key="3">
    <source>
        <dbReference type="ARBA" id="ARBA00022527"/>
    </source>
</evidence>
<dbReference type="InterPro" id="IPR016024">
    <property type="entry name" value="ARM-type_fold"/>
</dbReference>
<keyword evidence="10" id="KW-0131">Cell cycle</keyword>
<evidence type="ECO:0000256" key="7">
    <source>
        <dbReference type="ARBA" id="ARBA00022777"/>
    </source>
</evidence>
<gene>
    <name evidence="16" type="ORF">NQ314_013683</name>
</gene>
<evidence type="ECO:0000313" key="17">
    <source>
        <dbReference type="Proteomes" id="UP001162156"/>
    </source>
</evidence>
<comment type="caution">
    <text evidence="16">The sequence shown here is derived from an EMBL/GenBank/DDBJ whole genome shotgun (WGS) entry which is preliminary data.</text>
</comment>
<evidence type="ECO:0000256" key="8">
    <source>
        <dbReference type="ARBA" id="ARBA00022840"/>
    </source>
</evidence>
<accession>A0AAV8X7J6</accession>
<evidence type="ECO:0000256" key="6">
    <source>
        <dbReference type="ARBA" id="ARBA00022763"/>
    </source>
</evidence>
<dbReference type="InterPro" id="IPR014009">
    <property type="entry name" value="PIK_FAT"/>
</dbReference>
<dbReference type="PROSITE" id="PS50290">
    <property type="entry name" value="PI3_4_KINASE_3"/>
    <property type="match status" value="1"/>
</dbReference>
<keyword evidence="9" id="KW-0539">Nucleus</keyword>
<dbReference type="PANTHER" id="PTHR37079">
    <property type="entry name" value="SERINE/THREONINE-PROTEIN KINASE ATM"/>
    <property type="match status" value="1"/>
</dbReference>
<dbReference type="EC" id="2.7.11.1" evidence="2"/>
<reference evidence="16" key="1">
    <citation type="journal article" date="2023" name="Insect Mol. Biol.">
        <title>Genome sequencing provides insights into the evolution of gene families encoding plant cell wall-degrading enzymes in longhorned beetles.</title>
        <authorList>
            <person name="Shin N.R."/>
            <person name="Okamura Y."/>
            <person name="Kirsch R."/>
            <person name="Pauchet Y."/>
        </authorList>
    </citation>
    <scope>NUCLEOTIDE SEQUENCE</scope>
    <source>
        <strain evidence="16">RBIC_L_NR</strain>
    </source>
</reference>
<comment type="subcellular location">
    <subcellularLocation>
        <location evidence="1">Nucleus</location>
    </subcellularLocation>
</comment>
<dbReference type="InterPro" id="IPR036940">
    <property type="entry name" value="PI3/4_kinase_cat_sf"/>
</dbReference>
<dbReference type="Pfam" id="PF02259">
    <property type="entry name" value="FAT"/>
    <property type="match status" value="1"/>
</dbReference>
<dbReference type="InterPro" id="IPR018936">
    <property type="entry name" value="PI3/4_kinase_CS"/>
</dbReference>
<dbReference type="SUPFAM" id="SSF48371">
    <property type="entry name" value="ARM repeat"/>
    <property type="match status" value="1"/>
</dbReference>
<keyword evidence="3" id="KW-0723">Serine/threonine-protein kinase</keyword>
<dbReference type="PROSITE" id="PS00915">
    <property type="entry name" value="PI3_4_KINASE_1"/>
    <property type="match status" value="1"/>
</dbReference>
<dbReference type="GO" id="GO:0004674">
    <property type="term" value="F:protein serine/threonine kinase activity"/>
    <property type="evidence" value="ECO:0007669"/>
    <property type="project" value="UniProtKB-KW"/>
</dbReference>
<evidence type="ECO:0000256" key="12">
    <source>
        <dbReference type="ARBA" id="ARBA00048679"/>
    </source>
</evidence>
<sequence>MNLRKELEEYRLLLESNKINERKKVCDRFSHLLENEEVITLLNEDNCITWKQVISSVQECLRKDADKIVEDAKKKGSVNMKYPSSELFVQVIKVAVREAEDKINVTKIVGYIIGCMRDSKMKKCYDTTFLLVLKEYILQNSKCRGRLESEDWTELFRLLKKLCEERPFEMLVLKCFMLLIKWGPTSGLPPSILREEFEFITKLCQLITQNSLTNQQEDVLDIALDFCRHNAKDNRVSCCKLGEDVFSNFIELYELNGREAKIKKQLVEFFLLQVLIHQPNGVTEGHSCAYAFCWATWRKCLKMMYSLLSKEISFYFKFHHKNSSFFITNGDSTTLLDTFSTLFVEVSRQLFVGPDLDVTTSVGCSLTSQGSQKRQRMDVHLKIYIKNIQETKSWLWAFGLNQHKQATEYLLEKLIHKGIIDLDTVIQSYTSGVLNISVQSISTMDAALQYLTFNKSDEPKKELLMNCIVNSQNIKDYDYLVHPKTATFLVNLTLKQWPMSDSNGVFEKQNIDKYCDIKDVYFKSILEQNVLPLNKVVKTEFSDNTFNVDFELTRTLVNVIQNYVDSISPESVEHLLSIIVLLVNITKCMIQYKILNEKDINNCLMMRLVEKIFNYNVIKKFDLYGNKNDREAKRLLECIAILDKLLTFLSTFKYSKPGVIMDSVFDNVLKSVEEICFARYHITENATEILNVLSDLYPHIAVTNDESNKIMSVALLNPFYEKRDHYGPKVSLALLNCMGRLCEIDPESNFSRWHDIEIVKYVPAFLCSDYQEIRFKAIETLVIFFQVMSKSKQLQDFHRQEEIFSKMYEMSLKVFEVTGEITQERRTDEIISRTASVLHTFTSIILCCNSWIEECLFALVKLTYEKNLDKYLEYILEKWLNEAYIIDNFPFRLFQCETKFEFYLKYFEACVPLLIVTDRKDLVIVAKQMGFSEKDIVEKTCPKIFARALCDEIENMENLIKKNKILCYYVHVVSLDGLKKFLIDNLDQLLLCTLSFLTDEKYIYDSFEETVIFSSQNLSVQQFKRCLNFIEALLCEGTTITLFLTKNNLSKLEKILLSLKLNIYNVFTTDDKLKSFHRYVVWINIVLDSLQCNSSFQYFFIRDTTYTLINLIENHKDNSNFTTGVCKVLDSFFKKILPSFAETFETFLIFTVNSLKNYSIQINSISDICIEILRFLIVQNACHLMSSIEKLDNFPQQPKFESIRIVHTNIKYGKNGASLEDEINSFLQHEDLSTRQDSLVHLRNTLSKEKVQLKKLYDKLQYIRGFSEDCEKSLLHRLICMLAKMSCSANENVRFEAIKCLGELGPANLMTLVLQPEKGVSDIKCTPFELLSGHIVSLLSGYIVDTDINIVKTASEALYIVLGSKEGRKVAESGVNFGYGLIDKRCFCPYIPDSKSTSASSAIVLTEVFKNKINVDKLWCPDNHICHKKWIVSLVTSLLETFTDKSYLPKLIPICKATPKFCEHLLPLILNILLYINNKDITEVLSKKINVFFASHWNFTVPKYEAQNSITVNKKSVKCMLNVVKFVRLQKSYAQTRARQVGELELNYLKVAKGAEFCAAHFTALLYSELWCQARLQDIQNGRQNSELLVGSTMLDVIYENEEEKVGEALQNILRNAYKAIGDLNALPGCGISFLLKSQFRVEYYKELGNWDQVTHFYEMQVSNGIDSVRKDLMESLKKCSLYQLPLLCTNQSDESQYECLWRLAQWSAEENRVVLSENSLDPINFEKYRFFALKALHDSNEYAFAEAKKSQILCVIEHLRHTSLESSQNLYPILTQLQALNEMEDFAEAMQLGNFVSVLNKWKLQDDLVRRNDFQYIEPVVAQRIIMLMATKALGNLLFMSDLTDDVKTKIQLMDAQLSWSVNNKLVSRHILNKLCKNEGINPRLRSAALKLSGQYMSETFSESRLTIISEYFLKSISIIKDVERTSEDCNSILDTYDKLAQFADKGYQQIMMYMKSDLFQRKIINMEKAKKAASDIQRQSNKTYDERKAASIHVKQSNIDEIEIHSTNQERNNFLKIALKYYVLNLVRTDKNNIRIFRVMALCLENKTNPVIFETLKQTLPSYKYITMLPQLIPHITENNSDLYSNKVNEIVEKCAIEHPHHTLPLILSLANANKDREFSDPTTKTSSNDARMATANNLIKKLKRREELVEHINKLQQLSQALIELAYYKDVHTASSRKKEFNIPRSQKITRIQNFDDILLPTYNLPINKSCDYSNIVGITSFSSVYHPVGGINHPKRITCRGTDGKVRSQLLKGCDDLRQDAVMEQVFTIMNNLLATNKQTRNLLIRTYKIVPLSMRSGILEWVDDSMPIGAYLVGDPENNQPGAHQLYRPNDKSPSSCRDLFKKCADKSAELKMKTFNNICKDFKPVFHKFFESSFPHPTNWYERRRAYIHSVATTSMCGYILGIGDRHVSNILIDKTTAEVIHIDFGIAFEQGRVLPTPETVPFRLTRDIVDGMGVSGVEGIFRRSCEKNYGSTSTEFPNYHYDSRGSSV</sequence>
<dbReference type="PANTHER" id="PTHR37079:SF4">
    <property type="entry name" value="SERINE_THREONINE-PROTEIN KINASE ATM"/>
    <property type="match status" value="1"/>
</dbReference>
<proteinExistence type="predicted"/>
<dbReference type="FunFam" id="3.30.1010.10:FF:000023">
    <property type="entry name" value="Serine/threonine-protein kinase ATM"/>
    <property type="match status" value="1"/>
</dbReference>
<dbReference type="PROSITE" id="PS00916">
    <property type="entry name" value="PI3_4_KINASE_2"/>
    <property type="match status" value="1"/>
</dbReference>
<dbReference type="InterPro" id="IPR000403">
    <property type="entry name" value="PI3/4_kinase_cat_dom"/>
</dbReference>
<keyword evidence="6" id="KW-0227">DNA damage</keyword>
<evidence type="ECO:0000256" key="9">
    <source>
        <dbReference type="ARBA" id="ARBA00023242"/>
    </source>
</evidence>